<dbReference type="InterPro" id="IPR016032">
    <property type="entry name" value="Sig_transdc_resp-reg_C-effctor"/>
</dbReference>
<dbReference type="InterPro" id="IPR036388">
    <property type="entry name" value="WH-like_DNA-bd_sf"/>
</dbReference>
<evidence type="ECO:0000259" key="4">
    <source>
        <dbReference type="PROSITE" id="PS51755"/>
    </source>
</evidence>
<feature type="transmembrane region" description="Helical" evidence="3">
    <location>
        <begin position="139"/>
        <end position="156"/>
    </location>
</feature>
<dbReference type="Proteomes" id="UP000318370">
    <property type="component" value="Unassembled WGS sequence"/>
</dbReference>
<keyword evidence="3" id="KW-0812">Transmembrane</keyword>
<dbReference type="SMART" id="SM00862">
    <property type="entry name" value="Trans_reg_C"/>
    <property type="match status" value="1"/>
</dbReference>
<evidence type="ECO:0000313" key="6">
    <source>
        <dbReference type="Proteomes" id="UP000318370"/>
    </source>
</evidence>
<proteinExistence type="predicted"/>
<dbReference type="GO" id="GO:0000160">
    <property type="term" value="P:phosphorelay signal transduction system"/>
    <property type="evidence" value="ECO:0007669"/>
    <property type="project" value="InterPro"/>
</dbReference>
<keyword evidence="3" id="KW-1133">Transmembrane helix</keyword>
<dbReference type="InterPro" id="IPR001867">
    <property type="entry name" value="OmpR/PhoB-type_DNA-bd"/>
</dbReference>
<dbReference type="AlphaFoldDB" id="A0A564LXB2"/>
<dbReference type="GO" id="GO:0006355">
    <property type="term" value="P:regulation of DNA-templated transcription"/>
    <property type="evidence" value="ECO:0007669"/>
    <property type="project" value="InterPro"/>
</dbReference>
<keyword evidence="3" id="KW-0472">Membrane</keyword>
<accession>A0A564LXB2</accession>
<dbReference type="GO" id="GO:0003677">
    <property type="term" value="F:DNA binding"/>
    <property type="evidence" value="ECO:0007669"/>
    <property type="project" value="UniProtKB-UniRule"/>
</dbReference>
<feature type="DNA-binding region" description="OmpR/PhoB-type" evidence="2">
    <location>
        <begin position="1"/>
        <end position="103"/>
    </location>
</feature>
<organism evidence="5 6">
    <name type="scientific">Klebsiella spallanzanii</name>
    <dbReference type="NCBI Taxonomy" id="2587528"/>
    <lineage>
        <taxon>Bacteria</taxon>
        <taxon>Pseudomonadati</taxon>
        <taxon>Pseudomonadota</taxon>
        <taxon>Gammaproteobacteria</taxon>
        <taxon>Enterobacterales</taxon>
        <taxon>Enterobacteriaceae</taxon>
        <taxon>Klebsiella/Raoultella group</taxon>
        <taxon>Klebsiella</taxon>
    </lineage>
</organism>
<dbReference type="EMBL" id="CABGHF010000023">
    <property type="protein sequence ID" value="VUS86070.1"/>
    <property type="molecule type" value="Genomic_DNA"/>
</dbReference>
<evidence type="ECO:0000313" key="5">
    <source>
        <dbReference type="EMBL" id="VUS86070.1"/>
    </source>
</evidence>
<dbReference type="RefSeq" id="WP_142463390.1">
    <property type="nucleotide sequence ID" value="NZ_CABGHF010000023.1"/>
</dbReference>
<dbReference type="CDD" id="cd00383">
    <property type="entry name" value="trans_reg_C"/>
    <property type="match status" value="1"/>
</dbReference>
<dbReference type="PROSITE" id="PS51755">
    <property type="entry name" value="OMPR_PHOB"/>
    <property type="match status" value="1"/>
</dbReference>
<evidence type="ECO:0000256" key="3">
    <source>
        <dbReference type="SAM" id="Phobius"/>
    </source>
</evidence>
<evidence type="ECO:0000256" key="1">
    <source>
        <dbReference type="ARBA" id="ARBA00023125"/>
    </source>
</evidence>
<sequence length="249" mass="28665">MRFDIEGFITFDTEEASLANLLTGDCIELSATSARLLTTLLQYRGDIISRVDIFQTVFEKYGARPSNSNLNQYISTLRRSLSDLGIEKNVIVTVPRIGFKVSDDIIVTTDSDYNPSFTLPEGTPEPPERTFIWIQRKTYTILLFFIIILILFPYYLSNKKKPTEFIATQDKCTIYTSNDLPASEILDTIKNNKLFLSDIDCSIAKKLYFFKHKINDSAELGIYKDIFILECDTKKNQCHSYYYKEIKNA</sequence>
<name>A0A564LXB2_9ENTR</name>
<keyword evidence="1 2" id="KW-0238">DNA-binding</keyword>
<evidence type="ECO:0000256" key="2">
    <source>
        <dbReference type="PROSITE-ProRule" id="PRU01091"/>
    </source>
</evidence>
<feature type="domain" description="OmpR/PhoB-type" evidence="4">
    <location>
        <begin position="1"/>
        <end position="103"/>
    </location>
</feature>
<reference evidence="5 6" key="1">
    <citation type="submission" date="2019-07" db="EMBL/GenBank/DDBJ databases">
        <authorList>
            <person name="Brisse S."/>
            <person name="Rodrigues C."/>
            <person name="Thorpe H."/>
        </authorList>
    </citation>
    <scope>NUCLEOTIDE SEQUENCE [LARGE SCALE GENOMIC DNA]</scope>
    <source>
        <strain evidence="5">SB6408</strain>
    </source>
</reference>
<dbReference type="SUPFAM" id="SSF46894">
    <property type="entry name" value="C-terminal effector domain of the bipartite response regulators"/>
    <property type="match status" value="1"/>
</dbReference>
<gene>
    <name evidence="5" type="ORF">SB6408_01353</name>
</gene>
<dbReference type="Gene3D" id="1.10.10.10">
    <property type="entry name" value="Winged helix-like DNA-binding domain superfamily/Winged helix DNA-binding domain"/>
    <property type="match status" value="1"/>
</dbReference>
<dbReference type="Pfam" id="PF00486">
    <property type="entry name" value="Trans_reg_C"/>
    <property type="match status" value="1"/>
</dbReference>
<protein>
    <recommendedName>
        <fullName evidence="4">OmpR/PhoB-type domain-containing protein</fullName>
    </recommendedName>
</protein>